<sequence length="150" mass="16976">MEKEKLEKELRELKEEQLTFSTELKGLKEEKKSMESRLKEAEDGMQIKIDDVVIEYRDSDELYNYICVSDQFGPLRQRIGSVASKKALFELRDFVEGKHLGFDFSDFILDFNALTPPTPDEDDGNSAPTNGGSNMEVVTSDAVDRVGSDV</sequence>
<feature type="region of interest" description="Disordered" evidence="2">
    <location>
        <begin position="115"/>
        <end position="150"/>
    </location>
</feature>
<protein>
    <submittedName>
        <fullName evidence="3">Uncharacterized protein</fullName>
    </submittedName>
</protein>
<proteinExistence type="predicted"/>
<evidence type="ECO:0000256" key="1">
    <source>
        <dbReference type="SAM" id="Coils"/>
    </source>
</evidence>
<dbReference type="EMBL" id="JAMYWD010000006">
    <property type="protein sequence ID" value="KAJ4968360.1"/>
    <property type="molecule type" value="Genomic_DNA"/>
</dbReference>
<dbReference type="AlphaFoldDB" id="A0A9Q0KDA5"/>
<feature type="coiled-coil region" evidence="1">
    <location>
        <begin position="3"/>
        <end position="44"/>
    </location>
</feature>
<gene>
    <name evidence="3" type="ORF">NE237_015061</name>
</gene>
<evidence type="ECO:0000313" key="3">
    <source>
        <dbReference type="EMBL" id="KAJ4968360.1"/>
    </source>
</evidence>
<organism evidence="3 4">
    <name type="scientific">Protea cynaroides</name>
    <dbReference type="NCBI Taxonomy" id="273540"/>
    <lineage>
        <taxon>Eukaryota</taxon>
        <taxon>Viridiplantae</taxon>
        <taxon>Streptophyta</taxon>
        <taxon>Embryophyta</taxon>
        <taxon>Tracheophyta</taxon>
        <taxon>Spermatophyta</taxon>
        <taxon>Magnoliopsida</taxon>
        <taxon>Proteales</taxon>
        <taxon>Proteaceae</taxon>
        <taxon>Protea</taxon>
    </lineage>
</organism>
<keyword evidence="4" id="KW-1185">Reference proteome</keyword>
<keyword evidence="1" id="KW-0175">Coiled coil</keyword>
<name>A0A9Q0KDA5_9MAGN</name>
<evidence type="ECO:0000256" key="2">
    <source>
        <dbReference type="SAM" id="MobiDB-lite"/>
    </source>
</evidence>
<reference evidence="3" key="1">
    <citation type="journal article" date="2023" name="Plant J.">
        <title>The genome of the king protea, Protea cynaroides.</title>
        <authorList>
            <person name="Chang J."/>
            <person name="Duong T.A."/>
            <person name="Schoeman C."/>
            <person name="Ma X."/>
            <person name="Roodt D."/>
            <person name="Barker N."/>
            <person name="Li Z."/>
            <person name="Van de Peer Y."/>
            <person name="Mizrachi E."/>
        </authorList>
    </citation>
    <scope>NUCLEOTIDE SEQUENCE</scope>
    <source>
        <tissue evidence="3">Young leaves</tissue>
    </source>
</reference>
<feature type="compositionally biased region" description="Polar residues" evidence="2">
    <location>
        <begin position="126"/>
        <end position="137"/>
    </location>
</feature>
<accession>A0A9Q0KDA5</accession>
<comment type="caution">
    <text evidence="3">The sequence shown here is derived from an EMBL/GenBank/DDBJ whole genome shotgun (WGS) entry which is preliminary data.</text>
</comment>
<dbReference type="Proteomes" id="UP001141806">
    <property type="component" value="Unassembled WGS sequence"/>
</dbReference>
<evidence type="ECO:0000313" key="4">
    <source>
        <dbReference type="Proteomes" id="UP001141806"/>
    </source>
</evidence>